<organism evidence="1 2">
    <name type="scientific">Methyloceanibacter caenitepidi</name>
    <dbReference type="NCBI Taxonomy" id="1384459"/>
    <lineage>
        <taxon>Bacteria</taxon>
        <taxon>Pseudomonadati</taxon>
        <taxon>Pseudomonadota</taxon>
        <taxon>Alphaproteobacteria</taxon>
        <taxon>Hyphomicrobiales</taxon>
        <taxon>Hyphomicrobiaceae</taxon>
        <taxon>Methyloceanibacter</taxon>
    </lineage>
</organism>
<evidence type="ECO:0000313" key="2">
    <source>
        <dbReference type="Proteomes" id="UP000031643"/>
    </source>
</evidence>
<proteinExistence type="predicted"/>
<dbReference type="AlphaFoldDB" id="A0A0A8K700"/>
<sequence>MSEFTVEKGKRYRATITLGMLQSFASNEMLASHLIEAGFSDVHVTGSGSTRIATALWDKDTVTGPIPDEISEISALA</sequence>
<dbReference type="HOGENOM" id="CLU_2634004_0_0_5"/>
<dbReference type="Proteomes" id="UP000031643">
    <property type="component" value="Chromosome"/>
</dbReference>
<reference evidence="1 2" key="1">
    <citation type="submission" date="2014-09" db="EMBL/GenBank/DDBJ databases">
        <title>Genome sequencing of Methyloceanibacter caenitepidi Gela4.</title>
        <authorList>
            <person name="Takeuchi M."/>
            <person name="Susumu S."/>
            <person name="Kamagata Y."/>
            <person name="Oshima K."/>
            <person name="Hattori M."/>
            <person name="Iwasaki W."/>
        </authorList>
    </citation>
    <scope>NUCLEOTIDE SEQUENCE [LARGE SCALE GENOMIC DNA]</scope>
    <source>
        <strain evidence="1 2">Gela4</strain>
    </source>
</reference>
<evidence type="ECO:0000313" key="1">
    <source>
        <dbReference type="EMBL" id="BAQ18566.1"/>
    </source>
</evidence>
<dbReference type="STRING" id="1384459.GL4_3135"/>
<dbReference type="OrthoDB" id="1523598at2"/>
<protein>
    <submittedName>
        <fullName evidence="1">Uncharacterized protein</fullName>
    </submittedName>
</protein>
<dbReference type="KEGG" id="mcg:GL4_3135"/>
<gene>
    <name evidence="1" type="ORF">GL4_3135</name>
</gene>
<keyword evidence="2" id="KW-1185">Reference proteome</keyword>
<accession>A0A0A8K700</accession>
<name>A0A0A8K700_9HYPH</name>
<dbReference type="EMBL" id="AP014648">
    <property type="protein sequence ID" value="BAQ18566.1"/>
    <property type="molecule type" value="Genomic_DNA"/>
</dbReference>